<protein>
    <submittedName>
        <fullName evidence="1">Uncharacterized protein</fullName>
    </submittedName>
</protein>
<reference evidence="1" key="1">
    <citation type="journal article" date="2014" name="Front. Microbiol.">
        <title>High frequency of phylogenetically diverse reductive dehalogenase-homologous genes in deep subseafloor sedimentary metagenomes.</title>
        <authorList>
            <person name="Kawai M."/>
            <person name="Futagami T."/>
            <person name="Toyoda A."/>
            <person name="Takaki Y."/>
            <person name="Nishi S."/>
            <person name="Hori S."/>
            <person name="Arai W."/>
            <person name="Tsubouchi T."/>
            <person name="Morono Y."/>
            <person name="Uchiyama I."/>
            <person name="Ito T."/>
            <person name="Fujiyama A."/>
            <person name="Inagaki F."/>
            <person name="Takami H."/>
        </authorList>
    </citation>
    <scope>NUCLEOTIDE SEQUENCE</scope>
    <source>
        <strain evidence="1">Expedition CK06-06</strain>
    </source>
</reference>
<proteinExistence type="predicted"/>
<dbReference type="AlphaFoldDB" id="X1LYD5"/>
<name>X1LYD5_9ZZZZ</name>
<evidence type="ECO:0000313" key="1">
    <source>
        <dbReference type="EMBL" id="GAI24083.1"/>
    </source>
</evidence>
<dbReference type="Gene3D" id="3.20.20.70">
    <property type="entry name" value="Aldolase class I"/>
    <property type="match status" value="1"/>
</dbReference>
<accession>X1LYD5</accession>
<organism evidence="1">
    <name type="scientific">marine sediment metagenome</name>
    <dbReference type="NCBI Taxonomy" id="412755"/>
    <lineage>
        <taxon>unclassified sequences</taxon>
        <taxon>metagenomes</taxon>
        <taxon>ecological metagenomes</taxon>
    </lineage>
</organism>
<feature type="non-terminal residue" evidence="1">
    <location>
        <position position="1"/>
    </location>
</feature>
<dbReference type="SUPFAM" id="SSF51690">
    <property type="entry name" value="Nicotinate/Quinolinate PRTase C-terminal domain-like"/>
    <property type="match status" value="1"/>
</dbReference>
<dbReference type="EMBL" id="BARV01016184">
    <property type="protein sequence ID" value="GAI24083.1"/>
    <property type="molecule type" value="Genomic_DNA"/>
</dbReference>
<dbReference type="InterPro" id="IPR013785">
    <property type="entry name" value="Aldolase_TIM"/>
</dbReference>
<dbReference type="GO" id="GO:0009435">
    <property type="term" value="P:NAD+ biosynthetic process"/>
    <property type="evidence" value="ECO:0007669"/>
    <property type="project" value="InterPro"/>
</dbReference>
<comment type="caution">
    <text evidence="1">The sequence shown here is derived from an EMBL/GenBank/DDBJ whole genome shotgun (WGS) entry which is preliminary data.</text>
</comment>
<sequence>AHSFESSMKSARASYIAGTFPISIPAFYRKYSIEMQKYPVMIAYHATVKSFPSELEAFRKVNELFPSRTALMIDTYDIKQGTKNAIIVANELKQKGQMLLAVVIDSGDLAELTKYCLQKPVSKKQSKDLLQLMEQLSLLLAHLEKRLFPPALPILLH</sequence>
<gene>
    <name evidence="1" type="ORF">S06H3_27837</name>
</gene>
<dbReference type="InterPro" id="IPR036068">
    <property type="entry name" value="Nicotinate_pribotase-like_C"/>
</dbReference>